<comment type="caution">
    <text evidence="9">The sequence shown here is derived from an EMBL/GenBank/DDBJ whole genome shotgun (WGS) entry which is preliminary data.</text>
</comment>
<evidence type="ECO:0000259" key="7">
    <source>
        <dbReference type="Pfam" id="PF00345"/>
    </source>
</evidence>
<feature type="domain" description="Pili assembly chaperone C-terminal" evidence="8">
    <location>
        <begin position="163"/>
        <end position="216"/>
    </location>
</feature>
<dbReference type="PANTHER" id="PTHR30251:SF2">
    <property type="entry name" value="FIMBRIAL CHAPERONE YADV-RELATED"/>
    <property type="match status" value="1"/>
</dbReference>
<dbReference type="InterPro" id="IPR013783">
    <property type="entry name" value="Ig-like_fold"/>
</dbReference>
<dbReference type="SUPFAM" id="SSF49584">
    <property type="entry name" value="Periplasmic chaperone C-domain"/>
    <property type="match status" value="1"/>
</dbReference>
<feature type="domain" description="Pili assembly chaperone N-terminal" evidence="7">
    <location>
        <begin position="22"/>
        <end position="140"/>
    </location>
</feature>
<accession>A0A431SNH7</accession>
<keyword evidence="3" id="KW-1029">Fimbrium biogenesis</keyword>
<dbReference type="InterPro" id="IPR016147">
    <property type="entry name" value="Pili_assmbl_chaperone_N"/>
</dbReference>
<dbReference type="InterPro" id="IPR008962">
    <property type="entry name" value="PapD-like_sf"/>
</dbReference>
<gene>
    <name evidence="9" type="ORF">C1O12_09330</name>
</gene>
<keyword evidence="5" id="KW-0574">Periplasm</keyword>
<comment type="similarity">
    <text evidence="2">Belongs to the periplasmic pilus chaperone family.</text>
</comment>
<evidence type="ECO:0000256" key="3">
    <source>
        <dbReference type="ARBA" id="ARBA00022558"/>
    </source>
</evidence>
<dbReference type="Proteomes" id="UP000244004">
    <property type="component" value="Unassembled WGS sequence"/>
</dbReference>
<dbReference type="GO" id="GO:0030288">
    <property type="term" value="C:outer membrane-bounded periplasmic space"/>
    <property type="evidence" value="ECO:0007669"/>
    <property type="project" value="InterPro"/>
</dbReference>
<evidence type="ECO:0000313" key="10">
    <source>
        <dbReference type="Proteomes" id="UP000244004"/>
    </source>
</evidence>
<evidence type="ECO:0000256" key="1">
    <source>
        <dbReference type="ARBA" id="ARBA00004418"/>
    </source>
</evidence>
<dbReference type="AlphaFoldDB" id="A0A431SNH7"/>
<keyword evidence="4" id="KW-0732">Signal</keyword>
<dbReference type="InterPro" id="IPR001829">
    <property type="entry name" value="Pili_assmbl_chaperone_bac"/>
</dbReference>
<reference evidence="9 10" key="1">
    <citation type="submission" date="2018-01" db="EMBL/GenBank/DDBJ databases">
        <title>Geographic spread and resistance mechanisms of dominant carbapenem-resistant Enterobacter cloacae complex clones ST171 and ST78.</title>
        <authorList>
            <person name="Gomez-Simmonds A."/>
            <person name="Annavajhala M.K."/>
            <person name="Wang Z."/>
            <person name="Macesic N."/>
            <person name="Hu Y."/>
            <person name="Giddins M.J."/>
            <person name="O'Malley A."/>
            <person name="Toussaint N.C."/>
            <person name="Whittier S."/>
            <person name="Torres V.J."/>
            <person name="Uhlemann A.-C."/>
        </authorList>
    </citation>
    <scope>NUCLEOTIDE SEQUENCE [LARGE SCALE GENOMIC DNA]</scope>
    <source>
        <strain evidence="9 10">78</strain>
    </source>
</reference>
<dbReference type="InterPro" id="IPR050643">
    <property type="entry name" value="Periplasmic_pilus_chap"/>
</dbReference>
<proteinExistence type="inferred from homology"/>
<evidence type="ECO:0000256" key="5">
    <source>
        <dbReference type="ARBA" id="ARBA00022764"/>
    </source>
</evidence>
<organism evidence="9 10">
    <name type="scientific">Enterobacter hormaechei</name>
    <dbReference type="NCBI Taxonomy" id="158836"/>
    <lineage>
        <taxon>Bacteria</taxon>
        <taxon>Pseudomonadati</taxon>
        <taxon>Pseudomonadota</taxon>
        <taxon>Gammaproteobacteria</taxon>
        <taxon>Enterobacterales</taxon>
        <taxon>Enterobacteriaceae</taxon>
        <taxon>Enterobacter</taxon>
        <taxon>Enterobacter cloacae complex</taxon>
    </lineage>
</organism>
<name>A0A431SNH7_9ENTR</name>
<dbReference type="Pfam" id="PF02753">
    <property type="entry name" value="PapD_C"/>
    <property type="match status" value="1"/>
</dbReference>
<sequence>MKKLTAALFFYSLGMSLSAHAGVVMGGTRVVYLEGQREVAFSITNMEKETPYLIQSWIENIDSKNKTAPPFIVTPTLFRLDAEQKNSLRINYLGTPLPTDRESVFWLNIKNIAPSKKANSNKLQINVKSKFKLFFRPAGLKGNAELAYKKLKFTCRNNTLSAHNPSPWFVSFYKVSVGNTDVEMPGMIDPFSARQWHIPCSGTIRWQAINDYGGLTRVATQS</sequence>
<dbReference type="PANTHER" id="PTHR30251">
    <property type="entry name" value="PILUS ASSEMBLY CHAPERONE"/>
    <property type="match status" value="1"/>
</dbReference>
<dbReference type="GeneID" id="99705929"/>
<dbReference type="SUPFAM" id="SSF49354">
    <property type="entry name" value="PapD-like"/>
    <property type="match status" value="1"/>
</dbReference>
<comment type="subcellular location">
    <subcellularLocation>
        <location evidence="1">Periplasm</location>
    </subcellularLocation>
</comment>
<dbReference type="FunFam" id="2.60.40.10:FF:000458">
    <property type="entry name" value="Molecular chaperone FimC"/>
    <property type="match status" value="1"/>
</dbReference>
<dbReference type="InterPro" id="IPR036316">
    <property type="entry name" value="Pili_assmbl_chap_C_dom_sf"/>
</dbReference>
<evidence type="ECO:0000256" key="4">
    <source>
        <dbReference type="ARBA" id="ARBA00022729"/>
    </source>
</evidence>
<evidence type="ECO:0000256" key="6">
    <source>
        <dbReference type="ARBA" id="ARBA00023186"/>
    </source>
</evidence>
<dbReference type="EMBL" id="PNXT01000001">
    <property type="protein sequence ID" value="PTX88576.1"/>
    <property type="molecule type" value="Genomic_DNA"/>
</dbReference>
<evidence type="ECO:0000259" key="8">
    <source>
        <dbReference type="Pfam" id="PF02753"/>
    </source>
</evidence>
<protein>
    <submittedName>
        <fullName evidence="9">Molecular chaperone</fullName>
    </submittedName>
</protein>
<dbReference type="PRINTS" id="PR00969">
    <property type="entry name" value="CHAPERONPILI"/>
</dbReference>
<evidence type="ECO:0000256" key="2">
    <source>
        <dbReference type="ARBA" id="ARBA00007399"/>
    </source>
</evidence>
<dbReference type="Pfam" id="PF00345">
    <property type="entry name" value="PapD_N"/>
    <property type="match status" value="1"/>
</dbReference>
<keyword evidence="6" id="KW-0143">Chaperone</keyword>
<dbReference type="GO" id="GO:0071555">
    <property type="term" value="P:cell wall organization"/>
    <property type="evidence" value="ECO:0007669"/>
    <property type="project" value="InterPro"/>
</dbReference>
<dbReference type="InterPro" id="IPR016148">
    <property type="entry name" value="Pili_assmbl_chaperone_C"/>
</dbReference>
<dbReference type="RefSeq" id="WP_022648151.1">
    <property type="nucleotide sequence ID" value="NZ_AP025764.1"/>
</dbReference>
<evidence type="ECO:0000313" key="9">
    <source>
        <dbReference type="EMBL" id="PTX88576.1"/>
    </source>
</evidence>
<dbReference type="Gene3D" id="2.60.40.10">
    <property type="entry name" value="Immunoglobulins"/>
    <property type="match status" value="2"/>
</dbReference>